<feature type="chain" id="PRO_5027108581" evidence="1">
    <location>
        <begin position="22"/>
        <end position="41"/>
    </location>
</feature>
<name>A0A6J5GWI3_9BURK</name>
<dbReference type="EMBL" id="CADIKL010000058">
    <property type="protein sequence ID" value="CAB3808319.1"/>
    <property type="molecule type" value="Genomic_DNA"/>
</dbReference>
<dbReference type="AlphaFoldDB" id="A0A6J5GWI3"/>
<reference evidence="2 3" key="1">
    <citation type="submission" date="2020-04" db="EMBL/GenBank/DDBJ databases">
        <authorList>
            <person name="De Canck E."/>
        </authorList>
    </citation>
    <scope>NUCLEOTIDE SEQUENCE [LARGE SCALE GENOMIC DNA]</scope>
    <source>
        <strain evidence="2 3">LMG 28688</strain>
    </source>
</reference>
<organism evidence="2 3">
    <name type="scientific">Paraburkholderia caffeinitolerans</name>
    <dbReference type="NCBI Taxonomy" id="1723730"/>
    <lineage>
        <taxon>Bacteria</taxon>
        <taxon>Pseudomonadati</taxon>
        <taxon>Pseudomonadota</taxon>
        <taxon>Betaproteobacteria</taxon>
        <taxon>Burkholderiales</taxon>
        <taxon>Burkholderiaceae</taxon>
        <taxon>Paraburkholderia</taxon>
    </lineage>
</organism>
<evidence type="ECO:0000313" key="3">
    <source>
        <dbReference type="Proteomes" id="UP000494119"/>
    </source>
</evidence>
<dbReference type="Proteomes" id="UP000494119">
    <property type="component" value="Unassembled WGS sequence"/>
</dbReference>
<keyword evidence="3" id="KW-1185">Reference proteome</keyword>
<sequence>MKKAKLLFAGLLALCSMAAMGRDLKVGTQCTSPPFTDVCTK</sequence>
<protein>
    <submittedName>
        <fullName evidence="2">Uncharacterized protein</fullName>
    </submittedName>
</protein>
<keyword evidence="1" id="KW-0732">Signal</keyword>
<proteinExistence type="predicted"/>
<accession>A0A6J5GWI3</accession>
<evidence type="ECO:0000313" key="2">
    <source>
        <dbReference type="EMBL" id="CAB3808319.1"/>
    </source>
</evidence>
<gene>
    <name evidence="2" type="ORF">LMG28688_06730</name>
</gene>
<evidence type="ECO:0000256" key="1">
    <source>
        <dbReference type="SAM" id="SignalP"/>
    </source>
</evidence>
<feature type="signal peptide" evidence="1">
    <location>
        <begin position="1"/>
        <end position="21"/>
    </location>
</feature>